<dbReference type="EC" id="5.1.1.-" evidence="3"/>
<evidence type="ECO:0000313" key="3">
    <source>
        <dbReference type="EMBL" id="MCL1142372.1"/>
    </source>
</evidence>
<dbReference type="InterPro" id="IPR001920">
    <property type="entry name" value="Asp/Glu_race"/>
</dbReference>
<dbReference type="InterPro" id="IPR004380">
    <property type="entry name" value="Asp_race"/>
</dbReference>
<reference evidence="3" key="1">
    <citation type="submission" date="2022-01" db="EMBL/GenBank/DDBJ databases">
        <title>Whole genome-based taxonomy of the Shewanellaceae.</title>
        <authorList>
            <person name="Martin-Rodriguez A.J."/>
        </authorList>
    </citation>
    <scope>NUCLEOTIDE SEQUENCE</scope>
    <source>
        <strain evidence="3">DSM 16422</strain>
    </source>
</reference>
<evidence type="ECO:0000313" key="4">
    <source>
        <dbReference type="Proteomes" id="UP001139333"/>
    </source>
</evidence>
<keyword evidence="4" id="KW-1185">Reference proteome</keyword>
<sequence length="291" mass="31826">MKKLKFGVIGNIGPEADSYFQDVLARKEIECGVLTEQEHMSMIVVKNPDIPDRSAAIMGVGEDPVPELVESARVLEHNNVPFAIMACSAAHYFLNAVQQQTSVYLVDMLKTTVQFIQETQPEVVVGVLGHNGTYHSGIYQNYLDNAGLAHTKLNAEQQEQYIHSAIFGSKTTKQASNGEFIRQGDGLNAGVIDANVERLTKGINILVEKGVTTIILSYFGLAKVQPQLMAKFPQLTFIDPMELVAEYVLAIYEQADEYVTIGECPTVVTDIAAIKSSADLVNYVATKALQA</sequence>
<accession>A0A9X1ZM91</accession>
<comment type="similarity">
    <text evidence="1">Belongs to the aspartate/glutamate racemases family.</text>
</comment>
<dbReference type="Proteomes" id="UP001139333">
    <property type="component" value="Unassembled WGS sequence"/>
</dbReference>
<dbReference type="InterPro" id="IPR015942">
    <property type="entry name" value="Asp/Glu/hydantoin_racemase"/>
</dbReference>
<dbReference type="RefSeq" id="WP_248995046.1">
    <property type="nucleotide sequence ID" value="NZ_JAKIKP010000003.1"/>
</dbReference>
<dbReference type="SUPFAM" id="SSF53681">
    <property type="entry name" value="Aspartate/glutamate racemase"/>
    <property type="match status" value="2"/>
</dbReference>
<dbReference type="Gene3D" id="3.40.50.1860">
    <property type="match status" value="2"/>
</dbReference>
<gene>
    <name evidence="3" type="ORF">L2672_06645</name>
</gene>
<keyword evidence="2 3" id="KW-0413">Isomerase</keyword>
<evidence type="ECO:0000256" key="2">
    <source>
        <dbReference type="ARBA" id="ARBA00023235"/>
    </source>
</evidence>
<dbReference type="AlphaFoldDB" id="A0A9X1ZM91"/>
<dbReference type="PANTHER" id="PTHR21198:SF7">
    <property type="entry name" value="ASPARTATE-GLUTAMATE RACEMASE FAMILY"/>
    <property type="match status" value="1"/>
</dbReference>
<comment type="caution">
    <text evidence="3">The sequence shown here is derived from an EMBL/GenBank/DDBJ whole genome shotgun (WGS) entry which is preliminary data.</text>
</comment>
<protein>
    <submittedName>
        <fullName evidence="3">Amino acid racemase</fullName>
        <ecNumber evidence="3">5.1.1.-</ecNumber>
    </submittedName>
</protein>
<evidence type="ECO:0000256" key="1">
    <source>
        <dbReference type="ARBA" id="ARBA00007847"/>
    </source>
</evidence>
<dbReference type="Pfam" id="PF01177">
    <property type="entry name" value="Asp_Glu_race"/>
    <property type="match status" value="1"/>
</dbReference>
<name>A0A9X1ZM91_9GAMM</name>
<organism evidence="3 4">
    <name type="scientific">Shewanella gaetbuli</name>
    <dbReference type="NCBI Taxonomy" id="220752"/>
    <lineage>
        <taxon>Bacteria</taxon>
        <taxon>Pseudomonadati</taxon>
        <taxon>Pseudomonadota</taxon>
        <taxon>Gammaproteobacteria</taxon>
        <taxon>Alteromonadales</taxon>
        <taxon>Shewanellaceae</taxon>
        <taxon>Shewanella</taxon>
    </lineage>
</organism>
<dbReference type="NCBIfam" id="TIGR00035">
    <property type="entry name" value="asp_race"/>
    <property type="match status" value="1"/>
</dbReference>
<proteinExistence type="inferred from homology"/>
<dbReference type="EMBL" id="JAKIKP010000003">
    <property type="protein sequence ID" value="MCL1142372.1"/>
    <property type="molecule type" value="Genomic_DNA"/>
</dbReference>
<dbReference type="GO" id="GO:0047661">
    <property type="term" value="F:amino-acid racemase activity"/>
    <property type="evidence" value="ECO:0007669"/>
    <property type="project" value="InterPro"/>
</dbReference>
<dbReference type="PANTHER" id="PTHR21198">
    <property type="entry name" value="GLUTAMATE RACEMASE"/>
    <property type="match status" value="1"/>
</dbReference>